<dbReference type="SUPFAM" id="SSF111384">
    <property type="entry name" value="OmpH-like"/>
    <property type="match status" value="1"/>
</dbReference>
<keyword evidence="2" id="KW-0732">Signal</keyword>
<evidence type="ECO:0000256" key="2">
    <source>
        <dbReference type="ARBA" id="ARBA00022729"/>
    </source>
</evidence>
<dbReference type="Pfam" id="PF03938">
    <property type="entry name" value="OmpH"/>
    <property type="match status" value="1"/>
</dbReference>
<evidence type="ECO:0008006" key="4">
    <source>
        <dbReference type="Google" id="ProtNLM"/>
    </source>
</evidence>
<evidence type="ECO:0000313" key="3">
    <source>
        <dbReference type="EMBL" id="VAW98804.1"/>
    </source>
</evidence>
<proteinExistence type="inferred from homology"/>
<evidence type="ECO:0000256" key="1">
    <source>
        <dbReference type="ARBA" id="ARBA00009091"/>
    </source>
</evidence>
<dbReference type="InterPro" id="IPR024930">
    <property type="entry name" value="Skp_dom_sf"/>
</dbReference>
<dbReference type="SMART" id="SM00935">
    <property type="entry name" value="OmpH"/>
    <property type="match status" value="1"/>
</dbReference>
<sequence length="180" mass="20835">MYKLPLLLILTIFSAILSGVANGQDLKVGYMDISRVLKDAPQSELARKTLKQEFNPRDQKIVTMQKNLKKLSDRQERDAKLMSKADNIKLERQIVSLKRDIKRAKEEFNEDFNLRRNEELAKLHKLINKTTVSIAKKLKYDIILSDNVLYNSERVDITDMVITELKKLKSSSNNTIKKSN</sequence>
<gene>
    <name evidence="3" type="ORF">MNBD_GAMMA21-419</name>
</gene>
<reference evidence="3" key="1">
    <citation type="submission" date="2018-06" db="EMBL/GenBank/DDBJ databases">
        <authorList>
            <person name="Zhirakovskaya E."/>
        </authorList>
    </citation>
    <scope>NUCLEOTIDE SEQUENCE</scope>
</reference>
<dbReference type="GO" id="GO:0050821">
    <property type="term" value="P:protein stabilization"/>
    <property type="evidence" value="ECO:0007669"/>
    <property type="project" value="TreeGrafter"/>
</dbReference>
<dbReference type="PIRSF" id="PIRSF002094">
    <property type="entry name" value="OMP26_Skp"/>
    <property type="match status" value="1"/>
</dbReference>
<dbReference type="InterPro" id="IPR005632">
    <property type="entry name" value="Chaperone_Skp"/>
</dbReference>
<dbReference type="AlphaFoldDB" id="A0A3B1AXQ4"/>
<protein>
    <recommendedName>
        <fullName evidence="4">Outer membrane protein H</fullName>
    </recommendedName>
</protein>
<name>A0A3B1AXQ4_9ZZZZ</name>
<dbReference type="PANTHER" id="PTHR35089">
    <property type="entry name" value="CHAPERONE PROTEIN SKP"/>
    <property type="match status" value="1"/>
</dbReference>
<organism evidence="3">
    <name type="scientific">hydrothermal vent metagenome</name>
    <dbReference type="NCBI Taxonomy" id="652676"/>
    <lineage>
        <taxon>unclassified sequences</taxon>
        <taxon>metagenomes</taxon>
        <taxon>ecological metagenomes</taxon>
    </lineage>
</organism>
<dbReference type="EMBL" id="UOFR01000063">
    <property type="protein sequence ID" value="VAW98804.1"/>
    <property type="molecule type" value="Genomic_DNA"/>
</dbReference>
<dbReference type="PANTHER" id="PTHR35089:SF1">
    <property type="entry name" value="CHAPERONE PROTEIN SKP"/>
    <property type="match status" value="1"/>
</dbReference>
<dbReference type="Gene3D" id="3.30.910.20">
    <property type="entry name" value="Skp domain"/>
    <property type="match status" value="1"/>
</dbReference>
<dbReference type="GO" id="GO:0005829">
    <property type="term" value="C:cytosol"/>
    <property type="evidence" value="ECO:0007669"/>
    <property type="project" value="TreeGrafter"/>
</dbReference>
<comment type="similarity">
    <text evidence="1">Belongs to the Skp family.</text>
</comment>
<dbReference type="GO" id="GO:0051082">
    <property type="term" value="F:unfolded protein binding"/>
    <property type="evidence" value="ECO:0007669"/>
    <property type="project" value="InterPro"/>
</dbReference>
<accession>A0A3B1AXQ4</accession>